<evidence type="ECO:0000256" key="1">
    <source>
        <dbReference type="ARBA" id="ARBA00004236"/>
    </source>
</evidence>
<protein>
    <recommendedName>
        <fullName evidence="10">4,4'-diaponeurosporenoate glycosyltransferase</fullName>
    </recommendedName>
</protein>
<dbReference type="PANTHER" id="PTHR43646:SF2">
    <property type="entry name" value="GLYCOSYLTRANSFERASE 2-LIKE DOMAIN-CONTAINING PROTEIN"/>
    <property type="match status" value="1"/>
</dbReference>
<feature type="domain" description="Glycosyltransferase 2-like" evidence="11">
    <location>
        <begin position="5"/>
        <end position="120"/>
    </location>
</feature>
<keyword evidence="6" id="KW-0472">Membrane</keyword>
<dbReference type="NCBIfam" id="TIGR04283">
    <property type="entry name" value="glyco_like_mftF"/>
    <property type="match status" value="1"/>
</dbReference>
<evidence type="ECO:0000256" key="10">
    <source>
        <dbReference type="ARBA" id="ARBA00040345"/>
    </source>
</evidence>
<evidence type="ECO:0000259" key="11">
    <source>
        <dbReference type="Pfam" id="PF00535"/>
    </source>
</evidence>
<keyword evidence="2" id="KW-1003">Cell membrane</keyword>
<keyword evidence="13" id="KW-1185">Reference proteome</keyword>
<evidence type="ECO:0000313" key="12">
    <source>
        <dbReference type="EMBL" id="MST62108.1"/>
    </source>
</evidence>
<dbReference type="InterPro" id="IPR029044">
    <property type="entry name" value="Nucleotide-diphossugar_trans"/>
</dbReference>
<dbReference type="EMBL" id="VUNE01000001">
    <property type="protein sequence ID" value="MST62108.1"/>
    <property type="molecule type" value="Genomic_DNA"/>
</dbReference>
<evidence type="ECO:0000256" key="7">
    <source>
        <dbReference type="ARBA" id="ARBA00037281"/>
    </source>
</evidence>
<dbReference type="SUPFAM" id="SSF53448">
    <property type="entry name" value="Nucleotide-diphospho-sugar transferases"/>
    <property type="match status" value="1"/>
</dbReference>
<sequence length="237" mass="27209">MKKVSVVVPIYNEGSNVSKLIDILLETDDIYEVIFSDASDDGDAKKIIEANGFSYIKSPKGRSFQMNEGFKQSSGDIVFFLHCDSKIEKNCISSIIKASENGVNFGCLTIAFDDTRLLMKICGFMSNFRVNHRKIAFGDQGMFFSRELFTKLNGFAEIPIMEDYDISIRAKKFEAVTKLDDRIITSSRKYYKGYGRFNYGKLSFIGILLNMWDMQVYQHKFRAGSSLEDINRMYYKK</sequence>
<keyword evidence="3" id="KW-0328">Glycosyltransferase</keyword>
<comment type="pathway">
    <text evidence="8">Carotenoid biosynthesis; staphyloxanthin biosynthesis; staphyloxanthin from farnesyl diphosphate: step 4/5.</text>
</comment>
<dbReference type="GO" id="GO:0016757">
    <property type="term" value="F:glycosyltransferase activity"/>
    <property type="evidence" value="ECO:0007669"/>
    <property type="project" value="UniProtKB-KW"/>
</dbReference>
<gene>
    <name evidence="12" type="ORF">FYJ71_03850</name>
</gene>
<dbReference type="RefSeq" id="WP_154537462.1">
    <property type="nucleotide sequence ID" value="NZ_VUNE01000001.1"/>
</dbReference>
<dbReference type="PANTHER" id="PTHR43646">
    <property type="entry name" value="GLYCOSYLTRANSFERASE"/>
    <property type="match status" value="1"/>
</dbReference>
<accession>A0A6N7WZ74</accession>
<dbReference type="InterPro" id="IPR026461">
    <property type="entry name" value="Trfase_2_rSAM/seldom_assoc"/>
</dbReference>
<evidence type="ECO:0000313" key="13">
    <source>
        <dbReference type="Proteomes" id="UP000440713"/>
    </source>
</evidence>
<dbReference type="Proteomes" id="UP000440713">
    <property type="component" value="Unassembled WGS sequence"/>
</dbReference>
<evidence type="ECO:0000256" key="4">
    <source>
        <dbReference type="ARBA" id="ARBA00022679"/>
    </source>
</evidence>
<dbReference type="InterPro" id="IPR001173">
    <property type="entry name" value="Glyco_trans_2-like"/>
</dbReference>
<keyword evidence="5" id="KW-0125">Carotenoid biosynthesis</keyword>
<dbReference type="GO" id="GO:0005886">
    <property type="term" value="C:plasma membrane"/>
    <property type="evidence" value="ECO:0007669"/>
    <property type="project" value="UniProtKB-SubCell"/>
</dbReference>
<comment type="function">
    <text evidence="7">Catalyzes the glycosylation of 4,4'-diaponeurosporenoate, i.e. the esterification of glucose at the C1'' position with the carboxyl group of 4,4'-diaponeurosporenic acid, to form glycosyl-4,4'-diaponeurosporenoate. This is a step in the biosynthesis of staphyloxanthin, an orange pigment present in most staphylococci strains.</text>
</comment>
<reference evidence="12 13" key="1">
    <citation type="submission" date="2019-08" db="EMBL/GenBank/DDBJ databases">
        <title>In-depth cultivation of the pig gut microbiome towards novel bacterial diversity and tailored functional studies.</title>
        <authorList>
            <person name="Wylensek D."/>
            <person name="Hitch T.C.A."/>
            <person name="Clavel T."/>
        </authorList>
    </citation>
    <scope>NUCLEOTIDE SEQUENCE [LARGE SCALE GENOMIC DNA]</scope>
    <source>
        <strain evidence="12 13">WCA-SAB-591-4A-A</strain>
    </source>
</reference>
<comment type="caution">
    <text evidence="12">The sequence shown here is derived from an EMBL/GenBank/DDBJ whole genome shotgun (WGS) entry which is preliminary data.</text>
</comment>
<evidence type="ECO:0000256" key="2">
    <source>
        <dbReference type="ARBA" id="ARBA00022475"/>
    </source>
</evidence>
<dbReference type="Pfam" id="PF00535">
    <property type="entry name" value="Glycos_transf_2"/>
    <property type="match status" value="1"/>
</dbReference>
<evidence type="ECO:0000256" key="5">
    <source>
        <dbReference type="ARBA" id="ARBA00022746"/>
    </source>
</evidence>
<comment type="subcellular location">
    <subcellularLocation>
        <location evidence="1">Cell membrane</location>
    </subcellularLocation>
</comment>
<proteinExistence type="inferred from homology"/>
<evidence type="ECO:0000256" key="3">
    <source>
        <dbReference type="ARBA" id="ARBA00022676"/>
    </source>
</evidence>
<evidence type="ECO:0000256" key="6">
    <source>
        <dbReference type="ARBA" id="ARBA00023136"/>
    </source>
</evidence>
<dbReference type="Gene3D" id="3.90.550.10">
    <property type="entry name" value="Spore Coat Polysaccharide Biosynthesis Protein SpsA, Chain A"/>
    <property type="match status" value="1"/>
</dbReference>
<name>A0A6N7WZ74_9FIRM</name>
<dbReference type="AlphaFoldDB" id="A0A6N7WZ74"/>
<evidence type="ECO:0000256" key="8">
    <source>
        <dbReference type="ARBA" id="ARBA00037904"/>
    </source>
</evidence>
<keyword evidence="4 12" id="KW-0808">Transferase</keyword>
<dbReference type="GO" id="GO:0016117">
    <property type="term" value="P:carotenoid biosynthetic process"/>
    <property type="evidence" value="ECO:0007669"/>
    <property type="project" value="UniProtKB-KW"/>
</dbReference>
<evidence type="ECO:0000256" key="9">
    <source>
        <dbReference type="ARBA" id="ARBA00038120"/>
    </source>
</evidence>
<organism evidence="12 13">
    <name type="scientific">Peptostreptococcus porci</name>
    <dbReference type="NCBI Taxonomy" id="2652282"/>
    <lineage>
        <taxon>Bacteria</taxon>
        <taxon>Bacillati</taxon>
        <taxon>Bacillota</taxon>
        <taxon>Clostridia</taxon>
        <taxon>Peptostreptococcales</taxon>
        <taxon>Peptostreptococcaceae</taxon>
        <taxon>Peptostreptococcus</taxon>
    </lineage>
</organism>
<comment type="similarity">
    <text evidence="9">Belongs to the glycosyltransferase 2 family. CrtQ subfamily.</text>
</comment>